<dbReference type="Proteomes" id="UP000663868">
    <property type="component" value="Unassembled WGS sequence"/>
</dbReference>
<name>A0A819AKD2_9BILA</name>
<evidence type="ECO:0000313" key="3">
    <source>
        <dbReference type="Proteomes" id="UP000663868"/>
    </source>
</evidence>
<keyword evidence="1" id="KW-0812">Transmembrane</keyword>
<reference evidence="2" key="1">
    <citation type="submission" date="2021-02" db="EMBL/GenBank/DDBJ databases">
        <authorList>
            <person name="Nowell W R."/>
        </authorList>
    </citation>
    <scope>NUCLEOTIDE SEQUENCE</scope>
</reference>
<dbReference type="AlphaFoldDB" id="A0A819AKD2"/>
<feature type="transmembrane region" description="Helical" evidence="1">
    <location>
        <begin position="55"/>
        <end position="79"/>
    </location>
</feature>
<keyword evidence="1" id="KW-1133">Transmembrane helix</keyword>
<comment type="caution">
    <text evidence="2">The sequence shown here is derived from an EMBL/GenBank/DDBJ whole genome shotgun (WGS) entry which is preliminary data.</text>
</comment>
<evidence type="ECO:0000256" key="1">
    <source>
        <dbReference type="SAM" id="Phobius"/>
    </source>
</evidence>
<gene>
    <name evidence="2" type="ORF">KXQ929_LOCUS16178</name>
</gene>
<proteinExistence type="predicted"/>
<organism evidence="2 3">
    <name type="scientific">Adineta steineri</name>
    <dbReference type="NCBI Taxonomy" id="433720"/>
    <lineage>
        <taxon>Eukaryota</taxon>
        <taxon>Metazoa</taxon>
        <taxon>Spiralia</taxon>
        <taxon>Gnathifera</taxon>
        <taxon>Rotifera</taxon>
        <taxon>Eurotatoria</taxon>
        <taxon>Bdelloidea</taxon>
        <taxon>Adinetida</taxon>
        <taxon>Adinetidae</taxon>
        <taxon>Adineta</taxon>
    </lineage>
</organism>
<keyword evidence="1" id="KW-0472">Membrane</keyword>
<dbReference type="EMBL" id="CAJOBB010000967">
    <property type="protein sequence ID" value="CAF3786048.1"/>
    <property type="molecule type" value="Genomic_DNA"/>
</dbReference>
<accession>A0A819AKD2</accession>
<protein>
    <submittedName>
        <fullName evidence="2">Uncharacterized protein</fullName>
    </submittedName>
</protein>
<sequence length="140" mass="15455">MNIISPNQISPYDPPINDKIPVNPSNSNAVNHVNVDVNSIPATPENSRKRFWSRIALIIIILIWVLFITVAIVLLTIYLTRKTCNVDISFGVTTSTTSGKFSSKSTQATHLLTSTTDNKIQASQEIEEESSEIIGKCYSC</sequence>
<evidence type="ECO:0000313" key="2">
    <source>
        <dbReference type="EMBL" id="CAF3786048.1"/>
    </source>
</evidence>